<evidence type="ECO:0000313" key="2">
    <source>
        <dbReference type="EMBL" id="SIS85978.1"/>
    </source>
</evidence>
<name>A0A1N7MIZ8_9BACL</name>
<protein>
    <submittedName>
        <fullName evidence="2">YtpI-like protein</fullName>
    </submittedName>
</protein>
<proteinExistence type="predicted"/>
<dbReference type="InterPro" id="IPR025618">
    <property type="entry name" value="YtpI"/>
</dbReference>
<organism evidence="2 3">
    <name type="scientific">Kroppenstedtia eburnea</name>
    <dbReference type="NCBI Taxonomy" id="714067"/>
    <lineage>
        <taxon>Bacteria</taxon>
        <taxon>Bacillati</taxon>
        <taxon>Bacillota</taxon>
        <taxon>Bacilli</taxon>
        <taxon>Bacillales</taxon>
        <taxon>Thermoactinomycetaceae</taxon>
        <taxon>Kroppenstedtia</taxon>
    </lineage>
</organism>
<keyword evidence="3" id="KW-1185">Reference proteome</keyword>
<keyword evidence="1" id="KW-0472">Membrane</keyword>
<keyword evidence="1" id="KW-1133">Transmembrane helix</keyword>
<dbReference type="EMBL" id="FTOD01000006">
    <property type="protein sequence ID" value="SIS85978.1"/>
    <property type="molecule type" value="Genomic_DNA"/>
</dbReference>
<dbReference type="OrthoDB" id="2990512at2"/>
<feature type="transmembrane region" description="Helical" evidence="1">
    <location>
        <begin position="64"/>
        <end position="85"/>
    </location>
</feature>
<gene>
    <name evidence="2" type="ORF">SAMN05421790_106122</name>
</gene>
<accession>A0A1N7MIZ8</accession>
<dbReference type="Proteomes" id="UP000186795">
    <property type="component" value="Unassembled WGS sequence"/>
</dbReference>
<evidence type="ECO:0000313" key="3">
    <source>
        <dbReference type="Proteomes" id="UP000186795"/>
    </source>
</evidence>
<sequence length="97" mass="11049">MQIFLLLLVIVIIYTAIRTFSHSIAGRRAEGWDQLKHQARMNIHMGIMFISVALMQGVSLSGGWVRLVLLILIGLLGIYNLVYGLRAWRFYKKESGT</sequence>
<reference evidence="3" key="1">
    <citation type="submission" date="2017-01" db="EMBL/GenBank/DDBJ databases">
        <authorList>
            <person name="Varghese N."/>
            <person name="Submissions S."/>
        </authorList>
    </citation>
    <scope>NUCLEOTIDE SEQUENCE [LARGE SCALE GENOMIC DNA]</scope>
    <source>
        <strain evidence="3">DSM 45196</strain>
    </source>
</reference>
<dbReference type="RefSeq" id="WP_040387779.1">
    <property type="nucleotide sequence ID" value="NZ_CP048103.1"/>
</dbReference>
<dbReference type="Pfam" id="PF14007">
    <property type="entry name" value="YtpI"/>
    <property type="match status" value="1"/>
</dbReference>
<feature type="transmembrane region" description="Helical" evidence="1">
    <location>
        <begin position="39"/>
        <end position="58"/>
    </location>
</feature>
<feature type="transmembrane region" description="Helical" evidence="1">
    <location>
        <begin position="6"/>
        <end position="27"/>
    </location>
</feature>
<dbReference type="AlphaFoldDB" id="A0A1N7MIZ8"/>
<keyword evidence="1" id="KW-0812">Transmembrane</keyword>
<evidence type="ECO:0000256" key="1">
    <source>
        <dbReference type="SAM" id="Phobius"/>
    </source>
</evidence>